<evidence type="ECO:0000256" key="4">
    <source>
        <dbReference type="PIRSR" id="PIRSR015582-1"/>
    </source>
</evidence>
<accession>A0A9X5KZ04</accession>
<dbReference type="SUPFAM" id="SSF51621">
    <property type="entry name" value="Phosphoenolpyruvate/pyruvate domain"/>
    <property type="match status" value="1"/>
</dbReference>
<evidence type="ECO:0000256" key="2">
    <source>
        <dbReference type="ARBA" id="ARBA00022723"/>
    </source>
</evidence>
<sequence length="280" mass="29548">MGNASNQSCAHDVVRSALFVPGNRPERFSKALASGADRVIVDFEDAVEEGAKSGARQMLGDYLVANPDTRVWVRVNSPGHEQHDQDLAFCREHHGVVAIMLPKTETKVQVETAAATGKPVVPIIESAVGAANLSDLCSASGLERLCFGAIDMALDLGLKDGSAGSLKVLEHLKVGIVVQSRVHGLAPALDGVFPSINDSPGLIQAVQTAVQMGFAGVLCIHPKQVADIHFALAPEANEINWANRVLAAAEMHGGAFKLDGQMIDAPVLARARRILSKLSS</sequence>
<proteinExistence type="predicted"/>
<comment type="caution">
    <text evidence="7">The sequence shown here is derived from an EMBL/GenBank/DDBJ whole genome shotgun (WGS) entry which is preliminary data.</text>
</comment>
<keyword evidence="3 5" id="KW-0460">Magnesium</keyword>
<evidence type="ECO:0000313" key="8">
    <source>
        <dbReference type="Proteomes" id="UP000077563"/>
    </source>
</evidence>
<dbReference type="GO" id="GO:0006107">
    <property type="term" value="P:oxaloacetate metabolic process"/>
    <property type="evidence" value="ECO:0007669"/>
    <property type="project" value="TreeGrafter"/>
</dbReference>
<reference evidence="7 8" key="1">
    <citation type="submission" date="2015-09" db="EMBL/GenBank/DDBJ databases">
        <title>Genome sequence of Pseudomonas marginalis ICMP 3553.</title>
        <authorList>
            <person name="Visnovsky S."/>
            <person name="Lu A."/>
            <person name="Panda P."/>
            <person name="Pitman A."/>
        </authorList>
    </citation>
    <scope>NUCLEOTIDE SEQUENCE [LARGE SCALE GENOMIC DNA]</scope>
    <source>
        <strain evidence="7 8">ICMP 3553</strain>
    </source>
</reference>
<dbReference type="PANTHER" id="PTHR32308">
    <property type="entry name" value="LYASE BETA SUBUNIT, PUTATIVE (AFU_ORTHOLOGUE AFUA_4G13030)-RELATED"/>
    <property type="match status" value="1"/>
</dbReference>
<feature type="binding site" evidence="4">
    <location>
        <position position="125"/>
    </location>
    <ligand>
        <name>substrate</name>
    </ligand>
</feature>
<dbReference type="EMBL" id="LKEG01000032">
    <property type="protein sequence ID" value="OAJ49637.1"/>
    <property type="molecule type" value="Genomic_DNA"/>
</dbReference>
<dbReference type="Gene3D" id="3.20.20.60">
    <property type="entry name" value="Phosphoenolpyruvate-binding domains"/>
    <property type="match status" value="1"/>
</dbReference>
<feature type="binding site" evidence="5">
    <location>
        <position position="151"/>
    </location>
    <ligand>
        <name>Mg(2+)</name>
        <dbReference type="ChEBI" id="CHEBI:18420"/>
    </ligand>
</feature>
<evidence type="ECO:0000256" key="5">
    <source>
        <dbReference type="PIRSR" id="PIRSR015582-2"/>
    </source>
</evidence>
<evidence type="ECO:0000256" key="3">
    <source>
        <dbReference type="ARBA" id="ARBA00022842"/>
    </source>
</evidence>
<dbReference type="InterPro" id="IPR015813">
    <property type="entry name" value="Pyrv/PenolPyrv_kinase-like_dom"/>
</dbReference>
<dbReference type="PANTHER" id="PTHR32308:SF10">
    <property type="entry name" value="CITRATE LYASE SUBUNIT BETA"/>
    <property type="match status" value="1"/>
</dbReference>
<dbReference type="GO" id="GO:0000287">
    <property type="term" value="F:magnesium ion binding"/>
    <property type="evidence" value="ECO:0007669"/>
    <property type="project" value="TreeGrafter"/>
</dbReference>
<protein>
    <submittedName>
        <fullName evidence="7">Host specificity protein</fullName>
    </submittedName>
</protein>
<dbReference type="Proteomes" id="UP000077563">
    <property type="component" value="Unassembled WGS sequence"/>
</dbReference>
<dbReference type="InterPro" id="IPR040442">
    <property type="entry name" value="Pyrv_kinase-like_dom_sf"/>
</dbReference>
<gene>
    <name evidence="7" type="ORF">AO064_23835</name>
</gene>
<organism evidence="7 8">
    <name type="scientific">Pseudomonas marginalis</name>
    <name type="common">Pseudomonas panacis</name>
    <dbReference type="NCBI Taxonomy" id="298"/>
    <lineage>
        <taxon>Bacteria</taxon>
        <taxon>Pseudomonadati</taxon>
        <taxon>Pseudomonadota</taxon>
        <taxon>Gammaproteobacteria</taxon>
        <taxon>Pseudomonadales</taxon>
        <taxon>Pseudomonadaceae</taxon>
        <taxon>Pseudomonas</taxon>
    </lineage>
</organism>
<feature type="domain" description="HpcH/HpaI aldolase/citrate lyase" evidence="6">
    <location>
        <begin position="15"/>
        <end position="222"/>
    </location>
</feature>
<evidence type="ECO:0000313" key="7">
    <source>
        <dbReference type="EMBL" id="OAJ49637.1"/>
    </source>
</evidence>
<keyword evidence="2 5" id="KW-0479">Metal-binding</keyword>
<comment type="cofactor">
    <cofactor evidence="1">
        <name>Mg(2+)</name>
        <dbReference type="ChEBI" id="CHEBI:18420"/>
    </cofactor>
</comment>
<evidence type="ECO:0000259" key="6">
    <source>
        <dbReference type="Pfam" id="PF03328"/>
    </source>
</evidence>
<feature type="binding site" evidence="5">
    <location>
        <position position="125"/>
    </location>
    <ligand>
        <name>Mg(2+)</name>
        <dbReference type="ChEBI" id="CHEBI:18420"/>
    </ligand>
</feature>
<dbReference type="Pfam" id="PF03328">
    <property type="entry name" value="HpcH_HpaI"/>
    <property type="match status" value="1"/>
</dbReference>
<dbReference type="InterPro" id="IPR011206">
    <property type="entry name" value="Citrate_lyase_beta/mcl1/mcl2"/>
</dbReference>
<name>A0A9X5KZ04_PSEMA</name>
<dbReference type="InterPro" id="IPR005000">
    <property type="entry name" value="Aldolase/citrate-lyase_domain"/>
</dbReference>
<dbReference type="PIRSF" id="PIRSF015582">
    <property type="entry name" value="Cit_lyase_B"/>
    <property type="match status" value="1"/>
</dbReference>
<evidence type="ECO:0000256" key="1">
    <source>
        <dbReference type="ARBA" id="ARBA00001946"/>
    </source>
</evidence>
<dbReference type="GO" id="GO:0003824">
    <property type="term" value="F:catalytic activity"/>
    <property type="evidence" value="ECO:0007669"/>
    <property type="project" value="InterPro"/>
</dbReference>
<dbReference type="AlphaFoldDB" id="A0A9X5KZ04"/>
<feature type="binding site" evidence="4">
    <location>
        <position position="74"/>
    </location>
    <ligand>
        <name>substrate</name>
    </ligand>
</feature>
<dbReference type="RefSeq" id="WP_064053044.1">
    <property type="nucleotide sequence ID" value="NZ_LKEG01000032.1"/>
</dbReference>